<feature type="compositionally biased region" description="Low complexity" evidence="1">
    <location>
        <begin position="52"/>
        <end position="67"/>
    </location>
</feature>
<evidence type="ECO:0000313" key="3">
    <source>
        <dbReference type="EMBL" id="CAK0873275.1"/>
    </source>
</evidence>
<dbReference type="InterPro" id="IPR003887">
    <property type="entry name" value="LEM_dom"/>
</dbReference>
<organism evidence="3 4">
    <name type="scientific">Prorocentrum cordatum</name>
    <dbReference type="NCBI Taxonomy" id="2364126"/>
    <lineage>
        <taxon>Eukaryota</taxon>
        <taxon>Sar</taxon>
        <taxon>Alveolata</taxon>
        <taxon>Dinophyceae</taxon>
        <taxon>Prorocentrales</taxon>
        <taxon>Prorocentraceae</taxon>
        <taxon>Prorocentrum</taxon>
    </lineage>
</organism>
<dbReference type="PROSITE" id="PS50954">
    <property type="entry name" value="LEM"/>
    <property type="match status" value="1"/>
</dbReference>
<name>A0ABN9VJ70_9DINO</name>
<feature type="region of interest" description="Disordered" evidence="1">
    <location>
        <begin position="200"/>
        <end position="234"/>
    </location>
</feature>
<proteinExistence type="predicted"/>
<comment type="caution">
    <text evidence="3">The sequence shown here is derived from an EMBL/GenBank/DDBJ whole genome shotgun (WGS) entry which is preliminary data.</text>
</comment>
<accession>A0ABN9VJ70</accession>
<evidence type="ECO:0000313" key="4">
    <source>
        <dbReference type="Proteomes" id="UP001189429"/>
    </source>
</evidence>
<protein>
    <recommendedName>
        <fullName evidence="2">LEM domain-containing protein</fullName>
    </recommendedName>
</protein>
<feature type="region of interest" description="Disordered" evidence="1">
    <location>
        <begin position="47"/>
        <end position="68"/>
    </location>
</feature>
<feature type="region of interest" description="Disordered" evidence="1">
    <location>
        <begin position="144"/>
        <end position="164"/>
    </location>
</feature>
<dbReference type="Proteomes" id="UP001189429">
    <property type="component" value="Unassembled WGS sequence"/>
</dbReference>
<keyword evidence="4" id="KW-1185">Reference proteome</keyword>
<reference evidence="3" key="1">
    <citation type="submission" date="2023-10" db="EMBL/GenBank/DDBJ databases">
        <authorList>
            <person name="Chen Y."/>
            <person name="Shah S."/>
            <person name="Dougan E. K."/>
            <person name="Thang M."/>
            <person name="Chan C."/>
        </authorList>
    </citation>
    <scope>NUCLEOTIDE SEQUENCE [LARGE SCALE GENOMIC DNA]</scope>
</reference>
<gene>
    <name evidence="3" type="ORF">PCOR1329_LOCUS58532</name>
</gene>
<evidence type="ECO:0000259" key="2">
    <source>
        <dbReference type="PROSITE" id="PS50954"/>
    </source>
</evidence>
<sequence>MGKAARRAAAQAWLCRSCVNPRDGKPWFNTADAMVCKMCKLAKGSCYRGPKKPATSSPSTSTKSPSADLAKQIADLKAEADRQYSDRLTAEKERLEAELFADRPFEDKATSITARVRSARAKVEKLQKTRALQQQKIDELVAERAQSDSQMEQAEADLQRPEEEDRKFMVMQPPDTEGKGMDLDAAILRELEAFKGTLDKLRAVKSPSPPPPAEGGPAHVQQHAGDDEDPDLMDVDALDDTELRATLSEAGLPQQDTATAEVMRTALKRLQSALCKKGPKKARME</sequence>
<evidence type="ECO:0000256" key="1">
    <source>
        <dbReference type="SAM" id="MobiDB-lite"/>
    </source>
</evidence>
<dbReference type="EMBL" id="CAUYUJ010017263">
    <property type="protein sequence ID" value="CAK0873275.1"/>
    <property type="molecule type" value="Genomic_DNA"/>
</dbReference>
<feature type="domain" description="LEM" evidence="2">
    <location>
        <begin position="232"/>
        <end position="277"/>
    </location>
</feature>